<feature type="domain" description="EF-hand" evidence="3">
    <location>
        <begin position="127"/>
        <end position="157"/>
    </location>
</feature>
<dbReference type="InterPro" id="IPR018247">
    <property type="entry name" value="EF_Hand_1_Ca_BS"/>
</dbReference>
<feature type="domain" description="EF-hand" evidence="3">
    <location>
        <begin position="18"/>
        <end position="53"/>
    </location>
</feature>
<evidence type="ECO:0000313" key="5">
    <source>
        <dbReference type="Proteomes" id="UP000663852"/>
    </source>
</evidence>
<feature type="domain" description="EF-hand" evidence="3">
    <location>
        <begin position="91"/>
        <end position="126"/>
    </location>
</feature>
<dbReference type="PROSITE" id="PS50222">
    <property type="entry name" value="EF_HAND_2"/>
    <property type="match status" value="4"/>
</dbReference>
<reference evidence="4" key="1">
    <citation type="submission" date="2021-02" db="EMBL/GenBank/DDBJ databases">
        <authorList>
            <person name="Nowell W R."/>
        </authorList>
    </citation>
    <scope>NUCLEOTIDE SEQUENCE</scope>
</reference>
<dbReference type="SUPFAM" id="SSF47473">
    <property type="entry name" value="EF-hand"/>
    <property type="match status" value="1"/>
</dbReference>
<dbReference type="PANTHER" id="PTHR23048">
    <property type="entry name" value="MYOSIN LIGHT CHAIN 1, 3"/>
    <property type="match status" value="1"/>
</dbReference>
<name>A0A813P954_ADIRI</name>
<dbReference type="Proteomes" id="UP000663852">
    <property type="component" value="Unassembled WGS sequence"/>
</dbReference>
<proteinExistence type="predicted"/>
<evidence type="ECO:0000259" key="3">
    <source>
        <dbReference type="PROSITE" id="PS50222"/>
    </source>
</evidence>
<dbReference type="FunFam" id="1.10.238.10:FF:000178">
    <property type="entry name" value="Calmodulin-2 A"/>
    <property type="match status" value="1"/>
</dbReference>
<sequence>MSISPSVFCKMVNTLTKAQRQELKEAFDVFDTDRSGMISASELSNVFRALNINVNNSQLNQLVKQMDENGSGQVEFDEFARVMGETFFKKYTQEELRAAFNQFDQDGSGYIQAAELESIMSRMGRRYNKAEVEAMVSFLDRSGDGKIGFDEFVQLFQ</sequence>
<dbReference type="GO" id="GO:0005509">
    <property type="term" value="F:calcium ion binding"/>
    <property type="evidence" value="ECO:0007669"/>
    <property type="project" value="InterPro"/>
</dbReference>
<dbReference type="AlphaFoldDB" id="A0A813P954"/>
<dbReference type="PROSITE" id="PS00303">
    <property type="entry name" value="S100_CABP"/>
    <property type="match status" value="1"/>
</dbReference>
<keyword evidence="2" id="KW-0106">Calcium</keyword>
<dbReference type="GO" id="GO:0016460">
    <property type="term" value="C:myosin II complex"/>
    <property type="evidence" value="ECO:0007669"/>
    <property type="project" value="TreeGrafter"/>
</dbReference>
<dbReference type="InterPro" id="IPR002048">
    <property type="entry name" value="EF_hand_dom"/>
</dbReference>
<evidence type="ECO:0000256" key="2">
    <source>
        <dbReference type="ARBA" id="ARBA00022837"/>
    </source>
</evidence>
<keyword evidence="1" id="KW-0677">Repeat</keyword>
<feature type="domain" description="EF-hand" evidence="3">
    <location>
        <begin position="54"/>
        <end position="89"/>
    </location>
</feature>
<organism evidence="4 5">
    <name type="scientific">Adineta ricciae</name>
    <name type="common">Rotifer</name>
    <dbReference type="NCBI Taxonomy" id="249248"/>
    <lineage>
        <taxon>Eukaryota</taxon>
        <taxon>Metazoa</taxon>
        <taxon>Spiralia</taxon>
        <taxon>Gnathifera</taxon>
        <taxon>Rotifera</taxon>
        <taxon>Eurotatoria</taxon>
        <taxon>Bdelloidea</taxon>
        <taxon>Adinetida</taxon>
        <taxon>Adinetidae</taxon>
        <taxon>Adineta</taxon>
    </lineage>
</organism>
<accession>A0A813P954</accession>
<dbReference type="SMART" id="SM00054">
    <property type="entry name" value="EFh"/>
    <property type="match status" value="4"/>
</dbReference>
<dbReference type="InterPro" id="IPR011992">
    <property type="entry name" value="EF-hand-dom_pair"/>
</dbReference>
<comment type="caution">
    <text evidence="4">The sequence shown here is derived from an EMBL/GenBank/DDBJ whole genome shotgun (WGS) entry which is preliminary data.</text>
</comment>
<dbReference type="OrthoDB" id="26525at2759"/>
<gene>
    <name evidence="4" type="ORF">EDS130_LOCUS1992</name>
</gene>
<dbReference type="Pfam" id="PF13499">
    <property type="entry name" value="EF-hand_7"/>
    <property type="match status" value="2"/>
</dbReference>
<dbReference type="PROSITE" id="PS00018">
    <property type="entry name" value="EF_HAND_1"/>
    <property type="match status" value="4"/>
</dbReference>
<dbReference type="InterPro" id="IPR050230">
    <property type="entry name" value="CALM/Myosin/TropC-like"/>
</dbReference>
<dbReference type="EMBL" id="CAJNOJ010000004">
    <property type="protein sequence ID" value="CAF0745393.1"/>
    <property type="molecule type" value="Genomic_DNA"/>
</dbReference>
<dbReference type="Gene3D" id="1.10.238.10">
    <property type="entry name" value="EF-hand"/>
    <property type="match status" value="2"/>
</dbReference>
<dbReference type="PANTHER" id="PTHR23048:SF59">
    <property type="entry name" value="EF-HAND SUPERFAMILY PROTEIN"/>
    <property type="match status" value="1"/>
</dbReference>
<protein>
    <recommendedName>
        <fullName evidence="3">EF-hand domain-containing protein</fullName>
    </recommendedName>
</protein>
<evidence type="ECO:0000313" key="4">
    <source>
        <dbReference type="EMBL" id="CAF0745393.1"/>
    </source>
</evidence>
<evidence type="ECO:0000256" key="1">
    <source>
        <dbReference type="ARBA" id="ARBA00022737"/>
    </source>
</evidence>
<dbReference type="InterPro" id="IPR001751">
    <property type="entry name" value="S100/CaBP7/8-like_CS"/>
</dbReference>